<dbReference type="SUPFAM" id="SSF51161">
    <property type="entry name" value="Trimeric LpxA-like enzymes"/>
    <property type="match status" value="1"/>
</dbReference>
<dbReference type="OrthoDB" id="9815592at2"/>
<evidence type="ECO:0000313" key="6">
    <source>
        <dbReference type="EMBL" id="AWK88855.1"/>
    </source>
</evidence>
<gene>
    <name evidence="6" type="ORF">DEW08_22585</name>
</gene>
<dbReference type="Pfam" id="PF00132">
    <property type="entry name" value="Hexapep"/>
    <property type="match status" value="1"/>
</dbReference>
<evidence type="ECO:0000256" key="5">
    <source>
        <dbReference type="SAM" id="MobiDB-lite"/>
    </source>
</evidence>
<keyword evidence="4" id="KW-0012">Acyltransferase</keyword>
<keyword evidence="6" id="KW-0614">Plasmid</keyword>
<feature type="region of interest" description="Disordered" evidence="5">
    <location>
        <begin position="200"/>
        <end position="224"/>
    </location>
</feature>
<dbReference type="PROSITE" id="PS00101">
    <property type="entry name" value="HEXAPEP_TRANSFERASES"/>
    <property type="match status" value="1"/>
</dbReference>
<dbReference type="KEGG" id="azz:DEW08_22585"/>
<evidence type="ECO:0000256" key="1">
    <source>
        <dbReference type="ARBA" id="ARBA00007274"/>
    </source>
</evidence>
<dbReference type="CDD" id="cd03354">
    <property type="entry name" value="LbH_SAT"/>
    <property type="match status" value="1"/>
</dbReference>
<dbReference type="GO" id="GO:0016746">
    <property type="term" value="F:acyltransferase activity"/>
    <property type="evidence" value="ECO:0007669"/>
    <property type="project" value="UniProtKB-KW"/>
</dbReference>
<evidence type="ECO:0000256" key="4">
    <source>
        <dbReference type="ARBA" id="ARBA00023315"/>
    </source>
</evidence>
<dbReference type="Gene3D" id="2.160.10.10">
    <property type="entry name" value="Hexapeptide repeat proteins"/>
    <property type="match status" value="1"/>
</dbReference>
<accession>A0A2S2CWR3</accession>
<evidence type="ECO:0000256" key="2">
    <source>
        <dbReference type="ARBA" id="ARBA00022679"/>
    </source>
</evidence>
<dbReference type="AlphaFoldDB" id="A0A2S2CWR3"/>
<dbReference type="PANTHER" id="PTHR42811">
    <property type="entry name" value="SERINE ACETYLTRANSFERASE"/>
    <property type="match status" value="1"/>
</dbReference>
<name>A0A2S2CWR3_9PROT</name>
<keyword evidence="7" id="KW-1185">Reference proteome</keyword>
<organism evidence="6 7">
    <name type="scientific">Azospirillum thermophilum</name>
    <dbReference type="NCBI Taxonomy" id="2202148"/>
    <lineage>
        <taxon>Bacteria</taxon>
        <taxon>Pseudomonadati</taxon>
        <taxon>Pseudomonadota</taxon>
        <taxon>Alphaproteobacteria</taxon>
        <taxon>Rhodospirillales</taxon>
        <taxon>Azospirillaceae</taxon>
        <taxon>Azospirillum</taxon>
    </lineage>
</organism>
<dbReference type="RefSeq" id="WP_109331552.1">
    <property type="nucleotide sequence ID" value="NZ_CP029356.1"/>
</dbReference>
<evidence type="ECO:0000313" key="7">
    <source>
        <dbReference type="Proteomes" id="UP000245629"/>
    </source>
</evidence>
<sequence length="224" mass="23070">MQDHSTLSFTRKVGADCVRYCGRSGLGPVVRLLAGNRLFRPVFTLRLCQAAAALPAVLRGPALMASRLLHRWTQQAAGMDLPWETSVGPGLRILHGWGLVVNGSARIGANVTLFHGVTIGQKDDITPAGRVTHYPVLGDGVWVGPNAVIIGAAEIGDESIVGALSVVTRPVPRRSLVTGNPGKVVGEVAIPDIPNPAPLAGSGLSAVRGEEPGPPVAGLSAGPG</sequence>
<dbReference type="InterPro" id="IPR011004">
    <property type="entry name" value="Trimer_LpxA-like_sf"/>
</dbReference>
<dbReference type="InterPro" id="IPR001451">
    <property type="entry name" value="Hexapep"/>
</dbReference>
<geneLocation type="plasmid" evidence="6 7">
    <name>unnamed1</name>
</geneLocation>
<proteinExistence type="inferred from homology"/>
<dbReference type="Proteomes" id="UP000245629">
    <property type="component" value="Plasmid unnamed1"/>
</dbReference>
<keyword evidence="2 6" id="KW-0808">Transferase</keyword>
<comment type="similarity">
    <text evidence="1">Belongs to the transferase hexapeptide repeat family.</text>
</comment>
<keyword evidence="3" id="KW-0677">Repeat</keyword>
<dbReference type="InterPro" id="IPR045304">
    <property type="entry name" value="LbH_SAT"/>
</dbReference>
<evidence type="ECO:0000256" key="3">
    <source>
        <dbReference type="ARBA" id="ARBA00022737"/>
    </source>
</evidence>
<dbReference type="InterPro" id="IPR018357">
    <property type="entry name" value="Hexapep_transf_CS"/>
</dbReference>
<reference evidence="7" key="1">
    <citation type="submission" date="2018-05" db="EMBL/GenBank/DDBJ databases">
        <title>Azospirillum thermophila sp. nov., a novel isolated from hot spring.</title>
        <authorList>
            <person name="Zhao Z."/>
        </authorList>
    </citation>
    <scope>NUCLEOTIDE SEQUENCE [LARGE SCALE GENOMIC DNA]</scope>
    <source>
        <strain evidence="7">CFH 70021</strain>
        <plasmid evidence="7">unnamed1</plasmid>
    </source>
</reference>
<dbReference type="EMBL" id="CP029356">
    <property type="protein sequence ID" value="AWK88855.1"/>
    <property type="molecule type" value="Genomic_DNA"/>
</dbReference>
<protein>
    <submittedName>
        <fullName evidence="6">Serine acetyltransferase</fullName>
    </submittedName>
</protein>